<evidence type="ECO:0000259" key="1">
    <source>
        <dbReference type="Pfam" id="PF01890"/>
    </source>
</evidence>
<feature type="domain" description="CobE/GbiG C-terminal" evidence="1">
    <location>
        <begin position="140"/>
        <end position="258"/>
    </location>
</feature>
<dbReference type="Proteomes" id="UP000197596">
    <property type="component" value="Unassembled WGS sequence"/>
</dbReference>
<dbReference type="InterPro" id="IPR002750">
    <property type="entry name" value="CobE/GbiG_C"/>
</dbReference>
<dbReference type="InterPro" id="IPR038029">
    <property type="entry name" value="GbiG_N_sf"/>
</dbReference>
<comment type="caution">
    <text evidence="3">The sequence shown here is derived from an EMBL/GenBank/DDBJ whole genome shotgun (WGS) entry which is preliminary data.</text>
</comment>
<proteinExistence type="predicted"/>
<dbReference type="EMBL" id="NJGU01000004">
    <property type="protein sequence ID" value="OWY29905.1"/>
    <property type="molecule type" value="Genomic_DNA"/>
</dbReference>
<protein>
    <submittedName>
        <fullName evidence="3">Cobalamin biosynthesis protein CbiG</fullName>
    </submittedName>
</protein>
<dbReference type="PANTHER" id="PTHR37477">
    <property type="entry name" value="COBALT-PRECORRIN-5A HYDROLASE"/>
    <property type="match status" value="1"/>
</dbReference>
<gene>
    <name evidence="3" type="ORF">CEJ42_08640</name>
</gene>
<dbReference type="PANTHER" id="PTHR37477:SF1">
    <property type="entry name" value="COBALT-PRECORRIN-5A HYDROLASE"/>
    <property type="match status" value="1"/>
</dbReference>
<dbReference type="Pfam" id="PF11760">
    <property type="entry name" value="CbiG_N"/>
    <property type="match status" value="1"/>
</dbReference>
<dbReference type="Gene3D" id="3.30.420.180">
    <property type="entry name" value="CobE/GbiG C-terminal domain"/>
    <property type="match status" value="1"/>
</dbReference>
<evidence type="ECO:0000313" key="3">
    <source>
        <dbReference type="EMBL" id="OWY29905.1"/>
    </source>
</evidence>
<reference evidence="3 4" key="1">
    <citation type="submission" date="2017-06" db="EMBL/GenBank/DDBJ databases">
        <title>Herbaspirillum phytohormonus sp. nov., isolated from the root nodule of Robinia pseudoacacia in lead-zinc mine.</title>
        <authorList>
            <person name="Fan M."/>
            <person name="Lin Y."/>
        </authorList>
    </citation>
    <scope>NUCLEOTIDE SEQUENCE [LARGE SCALE GENOMIC DNA]</scope>
    <source>
        <strain evidence="3 4">HZ10</strain>
    </source>
</reference>
<dbReference type="RefSeq" id="WP_088750641.1">
    <property type="nucleotide sequence ID" value="NZ_NJGU01000004.1"/>
</dbReference>
<organism evidence="3 4">
    <name type="scientific">Herbaspirillum robiniae</name>
    <dbReference type="NCBI Taxonomy" id="2014887"/>
    <lineage>
        <taxon>Bacteria</taxon>
        <taxon>Pseudomonadati</taxon>
        <taxon>Pseudomonadota</taxon>
        <taxon>Betaproteobacteria</taxon>
        <taxon>Burkholderiales</taxon>
        <taxon>Oxalobacteraceae</taxon>
        <taxon>Herbaspirillum</taxon>
    </lineage>
</organism>
<sequence length="270" mass="28415">MNAPLAEAGLGIWPVRAEAELLAVRLQAALGGTLYRPWLNTETADGEAVLTQRQQFALAYRRHRQWILVGATGIAVRFLDGQPQDKHSDPAVVVLDEAARFAVSLLAGHEGGANRLAYRVAQITGAQPVVTTATEAIKPLVLGIGCRKHATAEQISAAVAHALALLEGAALAQVREVATIDIKAEEPGLLAFCATHDLPLRVIATEQIAHRAWVGKASEWVKQNVGVDGVCEPAALIASPRGRLVLGKMALDGVTVAVVDDGLADGSGLY</sequence>
<dbReference type="InterPro" id="IPR052553">
    <property type="entry name" value="CbiG_hydrolase"/>
</dbReference>
<accession>A0A2D0B6I2</accession>
<feature type="domain" description="Cobalamin synthesis G N-terminal" evidence="2">
    <location>
        <begin position="56"/>
        <end position="135"/>
    </location>
</feature>
<evidence type="ECO:0000313" key="4">
    <source>
        <dbReference type="Proteomes" id="UP000197596"/>
    </source>
</evidence>
<dbReference type="GO" id="GO:0009236">
    <property type="term" value="P:cobalamin biosynthetic process"/>
    <property type="evidence" value="ECO:0007669"/>
    <property type="project" value="InterPro"/>
</dbReference>
<dbReference type="Pfam" id="PF01890">
    <property type="entry name" value="CbiG_C"/>
    <property type="match status" value="1"/>
</dbReference>
<name>A0A2D0B6I2_9BURK</name>
<dbReference type="SUPFAM" id="SSF159672">
    <property type="entry name" value="CbiG N-terminal domain-like"/>
    <property type="match status" value="1"/>
</dbReference>
<dbReference type="Gene3D" id="3.40.50.11220">
    <property type="match status" value="1"/>
</dbReference>
<dbReference type="InterPro" id="IPR036518">
    <property type="entry name" value="CobE/GbiG_C_sf"/>
</dbReference>
<dbReference type="NCBIfam" id="NF005440">
    <property type="entry name" value="PRK07027.1-4"/>
    <property type="match status" value="1"/>
</dbReference>
<dbReference type="AlphaFoldDB" id="A0A2D0B6I2"/>
<evidence type="ECO:0000259" key="2">
    <source>
        <dbReference type="Pfam" id="PF11760"/>
    </source>
</evidence>
<dbReference type="InterPro" id="IPR021744">
    <property type="entry name" value="CbiG_N"/>
</dbReference>